<gene>
    <name evidence="2" type="ORF">SAMN04488498_11978</name>
</gene>
<name>A0A1I4DSK6_9HYPH</name>
<protein>
    <submittedName>
        <fullName evidence="2">Uncharacterized protein</fullName>
    </submittedName>
</protein>
<dbReference type="EMBL" id="FOSL01000019">
    <property type="protein sequence ID" value="SFK96375.1"/>
    <property type="molecule type" value="Genomic_DNA"/>
</dbReference>
<feature type="region of interest" description="Disordered" evidence="1">
    <location>
        <begin position="82"/>
        <end position="105"/>
    </location>
</feature>
<accession>A0A1I4DSK6</accession>
<organism evidence="2 3">
    <name type="scientific">Neomesorhizobium albiziae</name>
    <dbReference type="NCBI Taxonomy" id="335020"/>
    <lineage>
        <taxon>Bacteria</taxon>
        <taxon>Pseudomonadati</taxon>
        <taxon>Pseudomonadota</taxon>
        <taxon>Alphaproteobacteria</taxon>
        <taxon>Hyphomicrobiales</taxon>
        <taxon>Phyllobacteriaceae</taxon>
        <taxon>Neomesorhizobium</taxon>
    </lineage>
</organism>
<dbReference type="RefSeq" id="WP_149762717.1">
    <property type="nucleotide sequence ID" value="NZ_BSPE01000062.1"/>
</dbReference>
<evidence type="ECO:0000256" key="1">
    <source>
        <dbReference type="SAM" id="MobiDB-lite"/>
    </source>
</evidence>
<evidence type="ECO:0000313" key="2">
    <source>
        <dbReference type="EMBL" id="SFK96375.1"/>
    </source>
</evidence>
<dbReference type="OrthoDB" id="10013210at2"/>
<keyword evidence="3" id="KW-1185">Reference proteome</keyword>
<dbReference type="AlphaFoldDB" id="A0A1I4DSK6"/>
<feature type="compositionally biased region" description="Polar residues" evidence="1">
    <location>
        <begin position="86"/>
        <end position="97"/>
    </location>
</feature>
<reference evidence="2 3" key="1">
    <citation type="submission" date="2016-10" db="EMBL/GenBank/DDBJ databases">
        <authorList>
            <person name="Varghese N."/>
            <person name="Submissions S."/>
        </authorList>
    </citation>
    <scope>NUCLEOTIDE SEQUENCE [LARGE SCALE GENOMIC DNA]</scope>
    <source>
        <strain evidence="2 3">DSM 21822</strain>
    </source>
</reference>
<dbReference type="Proteomes" id="UP000323300">
    <property type="component" value="Unassembled WGS sequence"/>
</dbReference>
<sequence length="105" mass="12092">MTIRDVIRRLAVAEATINPANSMGARLKRLTQDQRATYDQWRELRAKWTALFDEPDALYAAIINGNSGPQLPESFRDILFDPPPQISTGETETQINDKWQRFSER</sequence>
<proteinExistence type="predicted"/>
<evidence type="ECO:0000313" key="3">
    <source>
        <dbReference type="Proteomes" id="UP000323300"/>
    </source>
</evidence>